<dbReference type="SMART" id="SM00034">
    <property type="entry name" value="CLECT"/>
    <property type="match status" value="1"/>
</dbReference>
<organism evidence="4 5">
    <name type="scientific">Astyanax mexicanus</name>
    <name type="common">Blind cave fish</name>
    <name type="synonym">Astyanax fasciatus mexicanus</name>
    <dbReference type="NCBI Taxonomy" id="7994"/>
    <lineage>
        <taxon>Eukaryota</taxon>
        <taxon>Metazoa</taxon>
        <taxon>Chordata</taxon>
        <taxon>Craniata</taxon>
        <taxon>Vertebrata</taxon>
        <taxon>Euteleostomi</taxon>
        <taxon>Actinopterygii</taxon>
        <taxon>Neopterygii</taxon>
        <taxon>Teleostei</taxon>
        <taxon>Ostariophysi</taxon>
        <taxon>Characiformes</taxon>
        <taxon>Characoidei</taxon>
        <taxon>Acestrorhamphidae</taxon>
        <taxon>Acestrorhamphinae</taxon>
        <taxon>Astyanax</taxon>
    </lineage>
</organism>
<dbReference type="PROSITE" id="PS00615">
    <property type="entry name" value="C_TYPE_LECTIN_1"/>
    <property type="match status" value="1"/>
</dbReference>
<dbReference type="Ensembl" id="ENSAMXT00005009691.1">
    <property type="protein sequence ID" value="ENSAMXP00005008664.1"/>
    <property type="gene ID" value="ENSAMXG00005005011.1"/>
</dbReference>
<evidence type="ECO:0000259" key="3">
    <source>
        <dbReference type="PROSITE" id="PS50041"/>
    </source>
</evidence>
<accession>A0A8B9HDG8</accession>
<dbReference type="Gene3D" id="3.10.100.10">
    <property type="entry name" value="Mannose-Binding Protein A, subunit A"/>
    <property type="match status" value="1"/>
</dbReference>
<dbReference type="Pfam" id="PF00059">
    <property type="entry name" value="Lectin_C"/>
    <property type="match status" value="1"/>
</dbReference>
<dbReference type="PANTHER" id="PTHR45784">
    <property type="entry name" value="C-TYPE LECTIN DOMAIN FAMILY 20 MEMBER A-RELATED"/>
    <property type="match status" value="1"/>
</dbReference>
<dbReference type="Proteomes" id="UP000694621">
    <property type="component" value="Unplaced"/>
</dbReference>
<dbReference type="InterPro" id="IPR018378">
    <property type="entry name" value="C-type_lectin_CS"/>
</dbReference>
<protein>
    <recommendedName>
        <fullName evidence="3">C-type lectin domain-containing protein</fullName>
    </recommendedName>
</protein>
<keyword evidence="2" id="KW-0812">Transmembrane</keyword>
<reference evidence="4" key="1">
    <citation type="submission" date="2025-08" db="UniProtKB">
        <authorList>
            <consortium name="Ensembl"/>
        </authorList>
    </citation>
    <scope>IDENTIFICATION</scope>
</reference>
<dbReference type="PROSITE" id="PS50041">
    <property type="entry name" value="C_TYPE_LECTIN_2"/>
    <property type="match status" value="1"/>
</dbReference>
<dbReference type="InterPro" id="IPR016186">
    <property type="entry name" value="C-type_lectin-like/link_sf"/>
</dbReference>
<feature type="domain" description="C-type lectin" evidence="3">
    <location>
        <begin position="61"/>
        <end position="168"/>
    </location>
</feature>
<dbReference type="InterPro" id="IPR016187">
    <property type="entry name" value="CTDL_fold"/>
</dbReference>
<keyword evidence="2" id="KW-0472">Membrane</keyword>
<proteinExistence type="predicted"/>
<name>A0A8B9HDG8_ASTMX</name>
<dbReference type="CDD" id="cd03602">
    <property type="entry name" value="CLECT_1"/>
    <property type="match status" value="1"/>
</dbReference>
<evidence type="ECO:0000313" key="5">
    <source>
        <dbReference type="Proteomes" id="UP000694621"/>
    </source>
</evidence>
<dbReference type="InterPro" id="IPR001304">
    <property type="entry name" value="C-type_lectin-like"/>
</dbReference>
<dbReference type="PANTHER" id="PTHR45784:SF3">
    <property type="entry name" value="C-TYPE LECTIN DOMAIN FAMILY 4 MEMBER K-LIKE-RELATED"/>
    <property type="match status" value="1"/>
</dbReference>
<feature type="transmembrane region" description="Helical" evidence="2">
    <location>
        <begin position="7"/>
        <end position="24"/>
    </location>
</feature>
<evidence type="ECO:0000256" key="2">
    <source>
        <dbReference type="SAM" id="Phobius"/>
    </source>
</evidence>
<sequence length="187" mass="22305">MIWKSTLQFSISHATTLGVILLLLRYYATFMFMIKCPIMHFFLFSLFLENVNEQYIIILHKTWTEAQRFCRENYTDLATIENMEEMNSLMNTVNGSYVGLAWIGLYDDLNSWRWSYDNESFYKDGEKDFRGWFQQPDNHNGNELCVSMSPAGEWFDIPCSDRERFVCYNGKSSTNLMFLYCLFVWYI</sequence>
<dbReference type="AlphaFoldDB" id="A0A8B9HDG8"/>
<keyword evidence="2" id="KW-1133">Transmembrane helix</keyword>
<evidence type="ECO:0000256" key="1">
    <source>
        <dbReference type="ARBA" id="ARBA00023157"/>
    </source>
</evidence>
<evidence type="ECO:0000313" key="4">
    <source>
        <dbReference type="Ensembl" id="ENSAMXP00005008664.1"/>
    </source>
</evidence>
<dbReference type="SUPFAM" id="SSF56436">
    <property type="entry name" value="C-type lectin-like"/>
    <property type="match status" value="1"/>
</dbReference>
<keyword evidence="1" id="KW-1015">Disulfide bond</keyword>